<feature type="domain" description="Glycosyl-hydrolase 97 N-terminal" evidence="6">
    <location>
        <begin position="23"/>
        <end position="268"/>
    </location>
</feature>
<dbReference type="InterPro" id="IPR052720">
    <property type="entry name" value="Glycosyl_hydrolase_97"/>
</dbReference>
<dbReference type="Gene3D" id="2.70.98.10">
    <property type="match status" value="1"/>
</dbReference>
<dbReference type="InterPro" id="IPR014718">
    <property type="entry name" value="GH-type_carb-bd"/>
</dbReference>
<dbReference type="InterPro" id="IPR017853">
    <property type="entry name" value="GH"/>
</dbReference>
<evidence type="ECO:0000256" key="2">
    <source>
        <dbReference type="ARBA" id="ARBA00011245"/>
    </source>
</evidence>
<name>A0AAW5N676_9BACT</name>
<comment type="caution">
    <text evidence="8">The sequence shown here is derived from an EMBL/GenBank/DDBJ whole genome shotgun (WGS) entry which is preliminary data.</text>
</comment>
<keyword evidence="4" id="KW-0732">Signal</keyword>
<evidence type="ECO:0000256" key="1">
    <source>
        <dbReference type="ARBA" id="ARBA00001913"/>
    </source>
</evidence>
<sequence>MKKNCLVLFLLSCGIYQASAQVVQSPDGHISLNFQVNDKGEMLYQVDVNKKAFIAPSELGLTGKNGVNLSDKFRVKEYKYDSVNENWTMPWGENKQHNNHYNEMAVYLSNPEGTELVTRFRVFDDGIGFRYEYQVPGVDSLFVMDEQTAFNFAADAVSWSIPASFDTYELEYRKLKLSEVENANTPLTLRTDKGIYASIHEAQLVDYPEMTLVAHGPHGFKANLAPWPDGVKARYAGGTFQTPWRTVQIADKAVGLINSSLILNLNEPCKLETTYWIKPMKYVGVWWGMHLGIQTWKMDERHGATTENAKKYIDFAARNQIQGVVFEGWNEGWESWGTQQRFDFTKPYQDFDMKEITDYAREKNIQIIGHHETGGNIYNYERQLEHAYEWTAEWGIHSVKTGYAGGYPDGHSHHGQFAVRHYRKVVETAARYQTTLDVHEPIKETGIRRTYPNLMTQEGAKGMEWNAWSAGNTPSHEIVLPFTRLLSGPMDYTPGTFDILFENTRDLPTRQKWNDQDKGNSRVNTTLAKQIANWVILYSPLQMASDLIENYEGHPAFQFFRDYDADCDWSEALQGEPGEYIAVVRKAKQNYFLGVSTNEEPRTLTIPLTFLEADKTYEATIYADGEDADWKNNPTSYRITNKRVTSTDVLTVQMAPGGGQAVTFKPRN</sequence>
<keyword evidence="8" id="KW-0378">Hydrolase</keyword>
<evidence type="ECO:0000313" key="9">
    <source>
        <dbReference type="Proteomes" id="UP001204579"/>
    </source>
</evidence>
<gene>
    <name evidence="8" type="ORF">NW209_06215</name>
</gene>
<evidence type="ECO:0000259" key="5">
    <source>
        <dbReference type="Pfam" id="PF10566"/>
    </source>
</evidence>
<feature type="signal peptide" evidence="4">
    <location>
        <begin position="1"/>
        <end position="20"/>
    </location>
</feature>
<evidence type="ECO:0000313" key="8">
    <source>
        <dbReference type="EMBL" id="MCR8873607.1"/>
    </source>
</evidence>
<dbReference type="SUPFAM" id="SSF51445">
    <property type="entry name" value="(Trans)glycosidases"/>
    <property type="match status" value="1"/>
</dbReference>
<dbReference type="PANTHER" id="PTHR35803:SF1">
    <property type="entry name" value="GLUCAN 1,4-ALPHA-GLUCOSIDASE SUSB"/>
    <property type="match status" value="1"/>
</dbReference>
<dbReference type="InterPro" id="IPR019563">
    <property type="entry name" value="GH97_catalytic"/>
</dbReference>
<comment type="cofactor">
    <cofactor evidence="1">
        <name>Ca(2+)</name>
        <dbReference type="ChEBI" id="CHEBI:29108"/>
    </cofactor>
</comment>
<evidence type="ECO:0000259" key="7">
    <source>
        <dbReference type="Pfam" id="PF14509"/>
    </source>
</evidence>
<comment type="subunit">
    <text evidence="2">Monomer.</text>
</comment>
<keyword evidence="3" id="KW-0106">Calcium</keyword>
<keyword evidence="9" id="KW-1185">Reference proteome</keyword>
<proteinExistence type="predicted"/>
<dbReference type="Pfam" id="PF10566">
    <property type="entry name" value="Glyco_hydro_97"/>
    <property type="match status" value="1"/>
</dbReference>
<dbReference type="EMBL" id="JANRHJ010000006">
    <property type="protein sequence ID" value="MCR8873607.1"/>
    <property type="molecule type" value="Genomic_DNA"/>
</dbReference>
<dbReference type="AlphaFoldDB" id="A0AAW5N676"/>
<feature type="chain" id="PRO_5043823477" evidence="4">
    <location>
        <begin position="21"/>
        <end position="668"/>
    </location>
</feature>
<protein>
    <submittedName>
        <fullName evidence="8">Glycoside hydrolase family 97 protein</fullName>
    </submittedName>
</protein>
<reference evidence="8 9" key="1">
    <citation type="submission" date="2022-08" db="EMBL/GenBank/DDBJ databases">
        <authorList>
            <person name="Zeman M."/>
            <person name="Kubasova T."/>
        </authorList>
    </citation>
    <scope>NUCLEOTIDE SEQUENCE [LARGE SCALE GENOMIC DNA]</scope>
    <source>
        <strain evidence="8 9">ET62</strain>
    </source>
</reference>
<dbReference type="Proteomes" id="UP001204579">
    <property type="component" value="Unassembled WGS sequence"/>
</dbReference>
<dbReference type="Pfam" id="PF14508">
    <property type="entry name" value="GH97_N"/>
    <property type="match status" value="1"/>
</dbReference>
<accession>A0AAW5N676</accession>
<dbReference type="Pfam" id="PF14509">
    <property type="entry name" value="GH97_C"/>
    <property type="match status" value="1"/>
</dbReference>
<dbReference type="InterPro" id="IPR013785">
    <property type="entry name" value="Aldolase_TIM"/>
</dbReference>
<dbReference type="Gene3D" id="3.20.20.70">
    <property type="entry name" value="Aldolase class I"/>
    <property type="match status" value="1"/>
</dbReference>
<feature type="domain" description="Glycosyl-hydrolase 97 C-terminal oligomerisation" evidence="7">
    <location>
        <begin position="567"/>
        <end position="665"/>
    </location>
</feature>
<organism evidence="8 9">
    <name type="scientific">Phocaeicola barnesiae</name>
    <dbReference type="NCBI Taxonomy" id="376804"/>
    <lineage>
        <taxon>Bacteria</taxon>
        <taxon>Pseudomonadati</taxon>
        <taxon>Bacteroidota</taxon>
        <taxon>Bacteroidia</taxon>
        <taxon>Bacteroidales</taxon>
        <taxon>Bacteroidaceae</taxon>
        <taxon>Phocaeicola</taxon>
    </lineage>
</organism>
<dbReference type="PANTHER" id="PTHR35803">
    <property type="entry name" value="GLUCAN 1,4-ALPHA-GLUCOSIDASE SUSB-RELATED"/>
    <property type="match status" value="1"/>
</dbReference>
<dbReference type="InterPro" id="IPR029486">
    <property type="entry name" value="GH97_N"/>
</dbReference>
<evidence type="ECO:0000256" key="3">
    <source>
        <dbReference type="ARBA" id="ARBA00022837"/>
    </source>
</evidence>
<dbReference type="RefSeq" id="WP_258335620.1">
    <property type="nucleotide sequence ID" value="NZ_JANRHJ010000006.1"/>
</dbReference>
<dbReference type="GO" id="GO:0016787">
    <property type="term" value="F:hydrolase activity"/>
    <property type="evidence" value="ECO:0007669"/>
    <property type="project" value="UniProtKB-KW"/>
</dbReference>
<dbReference type="InterPro" id="IPR029483">
    <property type="entry name" value="GH97_C"/>
</dbReference>
<evidence type="ECO:0000256" key="4">
    <source>
        <dbReference type="SAM" id="SignalP"/>
    </source>
</evidence>
<feature type="domain" description="Glycosyl-hydrolase 97 catalytic" evidence="5">
    <location>
        <begin position="286"/>
        <end position="460"/>
    </location>
</feature>
<dbReference type="GO" id="GO:0030246">
    <property type="term" value="F:carbohydrate binding"/>
    <property type="evidence" value="ECO:0007669"/>
    <property type="project" value="InterPro"/>
</dbReference>
<evidence type="ECO:0000259" key="6">
    <source>
        <dbReference type="Pfam" id="PF14508"/>
    </source>
</evidence>